<dbReference type="AlphaFoldDB" id="A0A7S2E300"/>
<feature type="compositionally biased region" description="Basic and acidic residues" evidence="1">
    <location>
        <begin position="1"/>
        <end position="11"/>
    </location>
</feature>
<accession>A0A7S2E300</accession>
<gene>
    <name evidence="2" type="ORF">HTAM1171_LOCUS1058</name>
</gene>
<evidence type="ECO:0000256" key="1">
    <source>
        <dbReference type="SAM" id="MobiDB-lite"/>
    </source>
</evidence>
<protein>
    <submittedName>
        <fullName evidence="2">Uncharacterized protein</fullName>
    </submittedName>
</protein>
<proteinExistence type="predicted"/>
<name>A0A7S2E300_9STRA</name>
<feature type="region of interest" description="Disordered" evidence="1">
    <location>
        <begin position="1"/>
        <end position="28"/>
    </location>
</feature>
<organism evidence="2">
    <name type="scientific">Helicotheca tamesis</name>
    <dbReference type="NCBI Taxonomy" id="374047"/>
    <lineage>
        <taxon>Eukaryota</taxon>
        <taxon>Sar</taxon>
        <taxon>Stramenopiles</taxon>
        <taxon>Ochrophyta</taxon>
        <taxon>Bacillariophyta</taxon>
        <taxon>Mediophyceae</taxon>
        <taxon>Lithodesmiophycidae</taxon>
        <taxon>Lithodesmiales</taxon>
        <taxon>Lithodesmiaceae</taxon>
        <taxon>Helicotheca</taxon>
    </lineage>
</organism>
<reference evidence="2" key="1">
    <citation type="submission" date="2021-01" db="EMBL/GenBank/DDBJ databases">
        <authorList>
            <person name="Corre E."/>
            <person name="Pelletier E."/>
            <person name="Niang G."/>
            <person name="Scheremetjew M."/>
            <person name="Finn R."/>
            <person name="Kale V."/>
            <person name="Holt S."/>
            <person name="Cochrane G."/>
            <person name="Meng A."/>
            <person name="Brown T."/>
            <person name="Cohen L."/>
        </authorList>
    </citation>
    <scope>NUCLEOTIDE SEQUENCE</scope>
    <source>
        <strain evidence="2">CCMP826</strain>
    </source>
</reference>
<evidence type="ECO:0000313" key="2">
    <source>
        <dbReference type="EMBL" id="CAD9469893.1"/>
    </source>
</evidence>
<sequence length="158" mass="18220">MDQSPTDKDPNNKTAQIMAPQHPSNHTKVLPKSARITSRSTMIGKRRSHQFQQKSATGIAKKLNLFFFVRVLLKYLDQKDPQLRVEAQKVVKFCGQKKKMGDPQYKYLDRSIETALRLTVGEKHWNCAKACYIRILRQRNLCSETRDLDKLCSSLGQI</sequence>
<dbReference type="EMBL" id="HBGV01001687">
    <property type="protein sequence ID" value="CAD9469893.1"/>
    <property type="molecule type" value="Transcribed_RNA"/>
</dbReference>